<accession>A0A943DU89</accession>
<evidence type="ECO:0000313" key="1">
    <source>
        <dbReference type="EMBL" id="MBS5410719.1"/>
    </source>
</evidence>
<organism evidence="1 2">
    <name type="scientific">Bacteroides thetaiotaomicron</name>
    <dbReference type="NCBI Taxonomy" id="818"/>
    <lineage>
        <taxon>Bacteria</taxon>
        <taxon>Pseudomonadati</taxon>
        <taxon>Bacteroidota</taxon>
        <taxon>Bacteroidia</taxon>
        <taxon>Bacteroidales</taxon>
        <taxon>Bacteroidaceae</taxon>
        <taxon>Bacteroides</taxon>
    </lineage>
</organism>
<dbReference type="AlphaFoldDB" id="A0A943DU89"/>
<name>A0A943DU89_BACT4</name>
<proteinExistence type="predicted"/>
<evidence type="ECO:0000313" key="2">
    <source>
        <dbReference type="Proteomes" id="UP000782901"/>
    </source>
</evidence>
<dbReference type="Proteomes" id="UP000782901">
    <property type="component" value="Unassembled WGS sequence"/>
</dbReference>
<comment type="caution">
    <text evidence="1">The sequence shown here is derived from an EMBL/GenBank/DDBJ whole genome shotgun (WGS) entry which is preliminary data.</text>
</comment>
<protein>
    <submittedName>
        <fullName evidence="1">Uncharacterized protein</fullName>
    </submittedName>
</protein>
<reference evidence="1" key="1">
    <citation type="submission" date="2021-02" db="EMBL/GenBank/DDBJ databases">
        <title>Infant gut strain persistence is associated with maternal origin, phylogeny, and functional potential including surface adhesion and iron acquisition.</title>
        <authorList>
            <person name="Lou Y.C."/>
        </authorList>
    </citation>
    <scope>NUCLEOTIDE SEQUENCE</scope>
    <source>
        <strain evidence="1">L3_082_243G1_dasL3_082_243G1_maxbin2.maxbin.015s ta_sub</strain>
    </source>
</reference>
<dbReference type="EMBL" id="JAGZEE010000010">
    <property type="protein sequence ID" value="MBS5410719.1"/>
    <property type="molecule type" value="Genomic_DNA"/>
</dbReference>
<gene>
    <name evidence="1" type="ORF">KHY35_08385</name>
</gene>
<sequence length="117" mass="13986">MPTILKETYPTAKKEHICEFCGYKIQPGQKYVRQTNVYDGIVYDFVTHRECKEVAHELRMYDDCDDSGLHGESFCENLKEYVYANHYDEHTDDVYTSWQLNDYEIVKRVLKELKTEE</sequence>